<dbReference type="RefSeq" id="WP_018324087.1">
    <property type="nucleotide sequence ID" value="NZ_JACHBK010000001.1"/>
</dbReference>
<keyword evidence="1" id="KW-0732">Signal</keyword>
<keyword evidence="3" id="KW-1185">Reference proteome</keyword>
<evidence type="ECO:0000256" key="1">
    <source>
        <dbReference type="SAM" id="SignalP"/>
    </source>
</evidence>
<dbReference type="Gene3D" id="3.10.620.30">
    <property type="match status" value="1"/>
</dbReference>
<evidence type="ECO:0000313" key="2">
    <source>
        <dbReference type="EMBL" id="MBB5533781.1"/>
    </source>
</evidence>
<dbReference type="EMBL" id="JACHBK010000001">
    <property type="protein sequence ID" value="MBB5533781.1"/>
    <property type="molecule type" value="Genomic_DNA"/>
</dbReference>
<reference evidence="2 3" key="1">
    <citation type="submission" date="2020-08" db="EMBL/GenBank/DDBJ databases">
        <title>Genomic Encyclopedia of Type Strains, Phase IV (KMG-V): Genome sequencing to study the core and pangenomes of soil and plant-associated prokaryotes.</title>
        <authorList>
            <person name="Whitman W."/>
        </authorList>
    </citation>
    <scope>NUCLEOTIDE SEQUENCE [LARGE SCALE GENOMIC DNA]</scope>
    <source>
        <strain evidence="2 3">SEMIA 4084</strain>
    </source>
</reference>
<gene>
    <name evidence="2" type="ORF">GGD55_000442</name>
</gene>
<accession>A0A7W8X6L2</accession>
<feature type="signal peptide" evidence="1">
    <location>
        <begin position="1"/>
        <end position="18"/>
    </location>
</feature>
<protein>
    <submittedName>
        <fullName evidence="2">Putative transglutaminase-like cysteine proteinase</fullName>
    </submittedName>
</protein>
<feature type="chain" id="PRO_5030742157" evidence="1">
    <location>
        <begin position="19"/>
        <end position="188"/>
    </location>
</feature>
<comment type="caution">
    <text evidence="2">The sequence shown here is derived from an EMBL/GenBank/DDBJ whole genome shotgun (WGS) entry which is preliminary data.</text>
</comment>
<dbReference type="AlphaFoldDB" id="A0A7W8X6L2"/>
<sequence length="188" mass="20395">MLKRISIAILMSVGIAGAAVAPSQAMSISSAARSISASMPVRTIEFSERATLSSQLFCLQYGNDCRASGRSVVAYTSKLRTVLASVNRTVNRVMPDIRARREFLSFNPLPGAGDDHAMMKRSQLIRAGLPAGAMRVASVSTPERRSHSVLIVATSSGEFVLDHRQASVMKRRDTGYSFAGLRPVRFFD</sequence>
<dbReference type="InterPro" id="IPR010319">
    <property type="entry name" value="Transglutaminase-like_Cys_pept"/>
</dbReference>
<name>A0A7W8X6L2_9HYPH</name>
<evidence type="ECO:0000313" key="3">
    <source>
        <dbReference type="Proteomes" id="UP000585507"/>
    </source>
</evidence>
<organism evidence="2 3">
    <name type="scientific">Rhizobium giardinii</name>
    <dbReference type="NCBI Taxonomy" id="56731"/>
    <lineage>
        <taxon>Bacteria</taxon>
        <taxon>Pseudomonadati</taxon>
        <taxon>Pseudomonadota</taxon>
        <taxon>Alphaproteobacteria</taxon>
        <taxon>Hyphomicrobiales</taxon>
        <taxon>Rhizobiaceae</taxon>
        <taxon>Rhizobium/Agrobacterium group</taxon>
        <taxon>Rhizobium</taxon>
    </lineage>
</organism>
<dbReference type="Pfam" id="PF06035">
    <property type="entry name" value="Peptidase_C93"/>
    <property type="match status" value="1"/>
</dbReference>
<proteinExistence type="predicted"/>
<dbReference type="Proteomes" id="UP000585507">
    <property type="component" value="Unassembled WGS sequence"/>
</dbReference>